<sequence length="76" mass="8541">MRGAVSTPEEQEAAQTPDPRRRRATRWFEKSSEENNTPFARGVSSERSGATPSSSWPRPLLRLVAQRNFLQVRAGS</sequence>
<evidence type="ECO:0000313" key="2">
    <source>
        <dbReference type="EMBL" id="TNN24519.1"/>
    </source>
</evidence>
<gene>
    <name evidence="2" type="ORF">EYF80_065355</name>
</gene>
<dbReference type="AlphaFoldDB" id="A0A4Z2E6X9"/>
<name>A0A4Z2E6X9_9TELE</name>
<proteinExistence type="predicted"/>
<evidence type="ECO:0000256" key="1">
    <source>
        <dbReference type="SAM" id="MobiDB-lite"/>
    </source>
</evidence>
<dbReference type="Proteomes" id="UP000314294">
    <property type="component" value="Unassembled WGS sequence"/>
</dbReference>
<keyword evidence="3" id="KW-1185">Reference proteome</keyword>
<evidence type="ECO:0000313" key="3">
    <source>
        <dbReference type="Proteomes" id="UP000314294"/>
    </source>
</evidence>
<organism evidence="2 3">
    <name type="scientific">Liparis tanakae</name>
    <name type="common">Tanaka's snailfish</name>
    <dbReference type="NCBI Taxonomy" id="230148"/>
    <lineage>
        <taxon>Eukaryota</taxon>
        <taxon>Metazoa</taxon>
        <taxon>Chordata</taxon>
        <taxon>Craniata</taxon>
        <taxon>Vertebrata</taxon>
        <taxon>Euteleostomi</taxon>
        <taxon>Actinopterygii</taxon>
        <taxon>Neopterygii</taxon>
        <taxon>Teleostei</taxon>
        <taxon>Neoteleostei</taxon>
        <taxon>Acanthomorphata</taxon>
        <taxon>Eupercaria</taxon>
        <taxon>Perciformes</taxon>
        <taxon>Cottioidei</taxon>
        <taxon>Cottales</taxon>
        <taxon>Liparidae</taxon>
        <taxon>Liparis</taxon>
    </lineage>
</organism>
<comment type="caution">
    <text evidence="2">The sequence shown here is derived from an EMBL/GenBank/DDBJ whole genome shotgun (WGS) entry which is preliminary data.</text>
</comment>
<dbReference type="EMBL" id="SRLO01015133">
    <property type="protein sequence ID" value="TNN24519.1"/>
    <property type="molecule type" value="Genomic_DNA"/>
</dbReference>
<reference evidence="2 3" key="1">
    <citation type="submission" date="2019-03" db="EMBL/GenBank/DDBJ databases">
        <title>First draft genome of Liparis tanakae, snailfish: a comprehensive survey of snailfish specific genes.</title>
        <authorList>
            <person name="Kim W."/>
            <person name="Song I."/>
            <person name="Jeong J.-H."/>
            <person name="Kim D."/>
            <person name="Kim S."/>
            <person name="Ryu S."/>
            <person name="Song J.Y."/>
            <person name="Lee S.K."/>
        </authorList>
    </citation>
    <scope>NUCLEOTIDE SEQUENCE [LARGE SCALE GENOMIC DNA]</scope>
    <source>
        <tissue evidence="2">Muscle</tissue>
    </source>
</reference>
<accession>A0A4Z2E6X9</accession>
<feature type="region of interest" description="Disordered" evidence="1">
    <location>
        <begin position="1"/>
        <end position="57"/>
    </location>
</feature>
<protein>
    <submittedName>
        <fullName evidence="2">Uncharacterized protein</fullName>
    </submittedName>
</protein>
<feature type="compositionally biased region" description="Polar residues" evidence="1">
    <location>
        <begin position="45"/>
        <end position="56"/>
    </location>
</feature>